<proteinExistence type="predicted"/>
<name>A0ABT8DXQ0_9BURK</name>
<dbReference type="Proteomes" id="UP001228044">
    <property type="component" value="Unassembled WGS sequence"/>
</dbReference>
<protein>
    <submittedName>
        <fullName evidence="2">Uncharacterized protein</fullName>
    </submittedName>
</protein>
<comment type="caution">
    <text evidence="2">The sequence shown here is derived from an EMBL/GenBank/DDBJ whole genome shotgun (WGS) entry which is preliminary data.</text>
</comment>
<dbReference type="PROSITE" id="PS51257">
    <property type="entry name" value="PROKAR_LIPOPROTEIN"/>
    <property type="match status" value="1"/>
</dbReference>
<gene>
    <name evidence="2" type="ORF">QWJ38_18750</name>
</gene>
<keyword evidence="3" id="KW-1185">Reference proteome</keyword>
<dbReference type="EMBL" id="JAUHHC010000005">
    <property type="protein sequence ID" value="MDN3922335.1"/>
    <property type="molecule type" value="Genomic_DNA"/>
</dbReference>
<evidence type="ECO:0000313" key="3">
    <source>
        <dbReference type="Proteomes" id="UP001228044"/>
    </source>
</evidence>
<accession>A0ABT8DXQ0</accession>
<reference evidence="2 3" key="1">
    <citation type="submission" date="2023-06" db="EMBL/GenBank/DDBJ databases">
        <title>Pelomonas sp. PFR6 16S ribosomal RNA gene Genome sequencing and assembly.</title>
        <authorList>
            <person name="Woo H."/>
        </authorList>
    </citation>
    <scope>NUCLEOTIDE SEQUENCE [LARGE SCALE GENOMIC DNA]</scope>
    <source>
        <strain evidence="2 3">PFR6</strain>
    </source>
</reference>
<feature type="region of interest" description="Disordered" evidence="1">
    <location>
        <begin position="26"/>
        <end position="59"/>
    </location>
</feature>
<organism evidence="2 3">
    <name type="scientific">Roseateles violae</name>
    <dbReference type="NCBI Taxonomy" id="3058042"/>
    <lineage>
        <taxon>Bacteria</taxon>
        <taxon>Pseudomonadati</taxon>
        <taxon>Pseudomonadota</taxon>
        <taxon>Betaproteobacteria</taxon>
        <taxon>Burkholderiales</taxon>
        <taxon>Sphaerotilaceae</taxon>
        <taxon>Roseateles</taxon>
    </lineage>
</organism>
<evidence type="ECO:0000256" key="1">
    <source>
        <dbReference type="SAM" id="MobiDB-lite"/>
    </source>
</evidence>
<dbReference type="RefSeq" id="WP_290360639.1">
    <property type="nucleotide sequence ID" value="NZ_JAUHHC010000005.1"/>
</dbReference>
<sequence>MSRFFRTSSVRKLLVIAGLGGLALLSGCERRPSTPDTPTTTAPSTTSPSTAPASAASGP</sequence>
<feature type="compositionally biased region" description="Low complexity" evidence="1">
    <location>
        <begin position="34"/>
        <end position="59"/>
    </location>
</feature>
<evidence type="ECO:0000313" key="2">
    <source>
        <dbReference type="EMBL" id="MDN3922335.1"/>
    </source>
</evidence>